<dbReference type="Proteomes" id="UP001296993">
    <property type="component" value="Unassembled WGS sequence"/>
</dbReference>
<gene>
    <name evidence="2" type="ORF">JOF47_001405</name>
</gene>
<accession>A0ABS4XBP8</accession>
<organism evidence="2 3">
    <name type="scientific">Paeniglutamicibacter kerguelensis</name>
    <dbReference type="NCBI Taxonomy" id="254788"/>
    <lineage>
        <taxon>Bacteria</taxon>
        <taxon>Bacillati</taxon>
        <taxon>Actinomycetota</taxon>
        <taxon>Actinomycetes</taxon>
        <taxon>Micrococcales</taxon>
        <taxon>Micrococcaceae</taxon>
        <taxon>Paeniglutamicibacter</taxon>
    </lineage>
</organism>
<protein>
    <submittedName>
        <fullName evidence="2">Uncharacterized protein</fullName>
    </submittedName>
</protein>
<feature type="region of interest" description="Disordered" evidence="1">
    <location>
        <begin position="1"/>
        <end position="45"/>
    </location>
</feature>
<comment type="caution">
    <text evidence="2">The sequence shown here is derived from an EMBL/GenBank/DDBJ whole genome shotgun (WGS) entry which is preliminary data.</text>
</comment>
<dbReference type="EMBL" id="JAGIOF010000001">
    <property type="protein sequence ID" value="MBP2385894.1"/>
    <property type="molecule type" value="Genomic_DNA"/>
</dbReference>
<reference evidence="2 3" key="1">
    <citation type="submission" date="2021-03" db="EMBL/GenBank/DDBJ databases">
        <title>Sequencing the genomes of 1000 actinobacteria strains.</title>
        <authorList>
            <person name="Klenk H.-P."/>
        </authorList>
    </citation>
    <scope>NUCLEOTIDE SEQUENCE [LARGE SCALE GENOMIC DNA]</scope>
    <source>
        <strain evidence="2 3">DSM 15797</strain>
    </source>
</reference>
<proteinExistence type="predicted"/>
<evidence type="ECO:0000313" key="2">
    <source>
        <dbReference type="EMBL" id="MBP2385894.1"/>
    </source>
</evidence>
<keyword evidence="3" id="KW-1185">Reference proteome</keyword>
<sequence>MASVKCPSVSSFSHRTHAQEHEEDLTVPVLNEATGTQARTDSMLPECQQASLLPRSGARRHFSSLAAP</sequence>
<name>A0ABS4XBP8_9MICC</name>
<evidence type="ECO:0000256" key="1">
    <source>
        <dbReference type="SAM" id="MobiDB-lite"/>
    </source>
</evidence>
<evidence type="ECO:0000313" key="3">
    <source>
        <dbReference type="Proteomes" id="UP001296993"/>
    </source>
</evidence>